<dbReference type="Proteomes" id="UP001501310">
    <property type="component" value="Unassembled WGS sequence"/>
</dbReference>
<proteinExistence type="predicted"/>
<reference evidence="2" key="1">
    <citation type="journal article" date="2019" name="Int. J. Syst. Evol. Microbiol.">
        <title>The Global Catalogue of Microorganisms (GCM) 10K type strain sequencing project: providing services to taxonomists for standard genome sequencing and annotation.</title>
        <authorList>
            <consortium name="The Broad Institute Genomics Platform"/>
            <consortium name="The Broad Institute Genome Sequencing Center for Infectious Disease"/>
            <person name="Wu L."/>
            <person name="Ma J."/>
        </authorList>
    </citation>
    <scope>NUCLEOTIDE SEQUENCE [LARGE SCALE GENOMIC DNA]</scope>
    <source>
        <strain evidence="2">JCM 16603</strain>
    </source>
</reference>
<keyword evidence="2" id="KW-1185">Reference proteome</keyword>
<sequence>MIELVAAMNGYNNGEIARSQRQLAEALGTTNFRAIGKGIAELMEHGFIDVTAEGQWKARQAREYRITFVSTKTASATNDYRTWVKREKSCADTASAECRVAAQAASSPARKLDEAALARIAANRRKTAKLAD</sequence>
<evidence type="ECO:0000313" key="2">
    <source>
        <dbReference type="Proteomes" id="UP001501310"/>
    </source>
</evidence>
<comment type="caution">
    <text evidence="1">The sequence shown here is derived from an EMBL/GenBank/DDBJ whole genome shotgun (WGS) entry which is preliminary data.</text>
</comment>
<dbReference type="EMBL" id="BAAAZD010000002">
    <property type="protein sequence ID" value="GAA4010027.1"/>
    <property type="molecule type" value="Genomic_DNA"/>
</dbReference>
<evidence type="ECO:0000313" key="1">
    <source>
        <dbReference type="EMBL" id="GAA4010027.1"/>
    </source>
</evidence>
<accession>A0ABP7SDA7</accession>
<protein>
    <submittedName>
        <fullName evidence="1">Uncharacterized protein</fullName>
    </submittedName>
</protein>
<gene>
    <name evidence="1" type="ORF">GCM10022211_25440</name>
</gene>
<name>A0ABP7SDA7_9SPHN</name>
<organism evidence="1 2">
    <name type="scientific">Sphingomonas humi</name>
    <dbReference type="NCBI Taxonomy" id="335630"/>
    <lineage>
        <taxon>Bacteria</taxon>
        <taxon>Pseudomonadati</taxon>
        <taxon>Pseudomonadota</taxon>
        <taxon>Alphaproteobacteria</taxon>
        <taxon>Sphingomonadales</taxon>
        <taxon>Sphingomonadaceae</taxon>
        <taxon>Sphingomonas</taxon>
    </lineage>
</organism>